<feature type="transmembrane region" description="Helical" evidence="1">
    <location>
        <begin position="73"/>
        <end position="93"/>
    </location>
</feature>
<dbReference type="RefSeq" id="WP_282570351.1">
    <property type="nucleotide sequence ID" value="NZ_AP025698.1"/>
</dbReference>
<dbReference type="PANTHER" id="PTHR42204">
    <property type="entry name" value="INTEGRAL MEMBRANE PROTEIN"/>
    <property type="match status" value="1"/>
</dbReference>
<keyword evidence="1" id="KW-0472">Membrane</keyword>
<dbReference type="PANTHER" id="PTHR42204:SF1">
    <property type="entry name" value="INTEGRAL MEMBRANE PROTEIN"/>
    <property type="match status" value="1"/>
</dbReference>
<keyword evidence="1" id="KW-0812">Transmembrane</keyword>
<feature type="transmembrane region" description="Helical" evidence="1">
    <location>
        <begin position="167"/>
        <end position="185"/>
    </location>
</feature>
<evidence type="ECO:0000256" key="1">
    <source>
        <dbReference type="SAM" id="Phobius"/>
    </source>
</evidence>
<dbReference type="Pfam" id="PF01970">
    <property type="entry name" value="TctA"/>
    <property type="match status" value="1"/>
</dbReference>
<feature type="transmembrane region" description="Helical" evidence="1">
    <location>
        <begin position="105"/>
        <end position="127"/>
    </location>
</feature>
<feature type="transmembrane region" description="Helical" evidence="1">
    <location>
        <begin position="21"/>
        <end position="38"/>
    </location>
</feature>
<evidence type="ECO:0000313" key="3">
    <source>
        <dbReference type="EMBL" id="BDH80063.1"/>
    </source>
</evidence>
<evidence type="ECO:0000259" key="2">
    <source>
        <dbReference type="Pfam" id="PF01970"/>
    </source>
</evidence>
<dbReference type="EMBL" id="AP025698">
    <property type="protein sequence ID" value="BDH80063.1"/>
    <property type="molecule type" value="Genomic_DNA"/>
</dbReference>
<keyword evidence="1" id="KW-1133">Transmembrane helix</keyword>
<organism evidence="3 4">
    <name type="scientific">Methanothermobacter tenebrarum</name>
    <dbReference type="NCBI Taxonomy" id="680118"/>
    <lineage>
        <taxon>Archaea</taxon>
        <taxon>Methanobacteriati</taxon>
        <taxon>Methanobacteriota</taxon>
        <taxon>Methanomada group</taxon>
        <taxon>Methanobacteria</taxon>
        <taxon>Methanobacteriales</taxon>
        <taxon>Methanobacteriaceae</taxon>
        <taxon>Methanothermobacter</taxon>
    </lineage>
</organism>
<protein>
    <recommendedName>
        <fullName evidence="2">DUF112 domain-containing protein</fullName>
    </recommendedName>
</protein>
<feature type="transmembrane region" description="Helical" evidence="1">
    <location>
        <begin position="142"/>
        <end position="160"/>
    </location>
</feature>
<accession>A0ABM7YFB3</accession>
<dbReference type="InterPro" id="IPR002823">
    <property type="entry name" value="DUF112_TM"/>
</dbReference>
<feature type="domain" description="DUF112" evidence="2">
    <location>
        <begin position="16"/>
        <end position="193"/>
    </location>
</feature>
<reference evidence="3 4" key="1">
    <citation type="submission" date="2022-04" db="EMBL/GenBank/DDBJ databases">
        <title>Complete genome of Methanothermobacter tenebrarum strain RMAS.</title>
        <authorList>
            <person name="Nakamura K."/>
            <person name="Oshima K."/>
            <person name="Hattori M."/>
            <person name="Kamagata Y."/>
            <person name="Takamizawa K."/>
        </authorList>
    </citation>
    <scope>NUCLEOTIDE SEQUENCE [LARGE SCALE GENOMIC DNA]</scope>
    <source>
        <strain evidence="3 4">RMAS</strain>
    </source>
</reference>
<dbReference type="GeneID" id="80789988"/>
<keyword evidence="4" id="KW-1185">Reference proteome</keyword>
<dbReference type="Proteomes" id="UP000831817">
    <property type="component" value="Chromosome"/>
</dbReference>
<name>A0ABM7YFB3_9EURY</name>
<proteinExistence type="predicted"/>
<gene>
    <name evidence="3" type="ORF">MTTB_14420</name>
</gene>
<evidence type="ECO:0000313" key="4">
    <source>
        <dbReference type="Proteomes" id="UP000831817"/>
    </source>
</evidence>
<sequence length="205" mass="22396">MKIQSYPVNEIKINTRHLRGVFGGGIAGALLGFLPGFGPAQGSILAQEISGGDDDRVENLLTSLSALNTSDTLFSLMTIYLIGNARSGIAVYISKIIENFNLNHLIFFSFTGIVSATISFILCIKIGDHLIDHLQYVDYNKLTKFLIYFISLLVITFSLLENAPLHFILLAYVTSIALGLIPHHVGVSKSHLMGVFIIPALAIYL</sequence>